<dbReference type="EMBL" id="LR796670">
    <property type="protein sequence ID" value="CAB4159421.1"/>
    <property type="molecule type" value="Genomic_DNA"/>
</dbReference>
<name>A0A6J5NPY7_9CAUD</name>
<proteinExistence type="predicted"/>
<accession>A0A6J5NPY7</accession>
<sequence>MTRLEEGQEERIKEAVRARMKEYSFRNDVAFRSEIAPYIEANEHVVNIGFSILCTKWEVGYPGGGFVQAIVSNNLMEAFGRADSINLNAIGFYVYLIYNQGYVS</sequence>
<protein>
    <submittedName>
        <fullName evidence="1">Uncharacterized protein</fullName>
    </submittedName>
</protein>
<gene>
    <name evidence="1" type="ORF">UFOVP699_157</name>
</gene>
<organism evidence="1">
    <name type="scientific">uncultured Caudovirales phage</name>
    <dbReference type="NCBI Taxonomy" id="2100421"/>
    <lineage>
        <taxon>Viruses</taxon>
        <taxon>Duplodnaviria</taxon>
        <taxon>Heunggongvirae</taxon>
        <taxon>Uroviricota</taxon>
        <taxon>Caudoviricetes</taxon>
        <taxon>Peduoviridae</taxon>
        <taxon>Maltschvirus</taxon>
        <taxon>Maltschvirus maltsch</taxon>
    </lineage>
</organism>
<evidence type="ECO:0000313" key="1">
    <source>
        <dbReference type="EMBL" id="CAB4159421.1"/>
    </source>
</evidence>
<reference evidence="1" key="1">
    <citation type="submission" date="2020-04" db="EMBL/GenBank/DDBJ databases">
        <authorList>
            <person name="Chiriac C."/>
            <person name="Salcher M."/>
            <person name="Ghai R."/>
            <person name="Kavagutti S V."/>
        </authorList>
    </citation>
    <scope>NUCLEOTIDE SEQUENCE</scope>
</reference>